<protein>
    <recommendedName>
        <fullName evidence="9">C2H2-type domain-containing protein</fullName>
    </recommendedName>
</protein>
<dbReference type="GeneID" id="101261848"/>
<evidence type="ECO:0000259" key="9">
    <source>
        <dbReference type="PROSITE" id="PS50157"/>
    </source>
</evidence>
<evidence type="ECO:0000256" key="2">
    <source>
        <dbReference type="ARBA" id="ARBA00022723"/>
    </source>
</evidence>
<feature type="domain" description="C2H2-type" evidence="9">
    <location>
        <begin position="52"/>
        <end position="79"/>
    </location>
</feature>
<sequence length="276" mass="31666">MEQTRYWMSTKRKHDMTLSNNPSSYGDSWEEQAFAEDAAGALGGCIWPPRSYTCSFCRREFRSAQALGGHMNVHRRDRARMKQSPPSNSPSVHDHQVFIPPTPPLHSNHHHNSHVQYPSQICNTFMYNPNSDSASGVPIRVSSQKTLETHHHSSLSSIVHEEKKNSLSSSWSNLVADKYSCLSSVKNDEEKKMKSIDFKKDQERNLEVMIDSSFRAKHDHIVEPNYKRRKVDQEDNISFANLFPRTSSSIERCRPQSEALERIPSAIEELDLELKL</sequence>
<dbReference type="InterPro" id="IPR052426">
    <property type="entry name" value="Plant_dev_regulator"/>
</dbReference>
<dbReference type="PROSITE" id="PS00028">
    <property type="entry name" value="ZINC_FINGER_C2H2_1"/>
    <property type="match status" value="1"/>
</dbReference>
<dbReference type="InterPro" id="IPR036236">
    <property type="entry name" value="Znf_C2H2_sf"/>
</dbReference>
<dbReference type="PROSITE" id="PS50157">
    <property type="entry name" value="ZINC_FINGER_C2H2_2"/>
    <property type="match status" value="1"/>
</dbReference>
<dbReference type="Pfam" id="PF13912">
    <property type="entry name" value="zf-C2H2_6"/>
    <property type="match status" value="1"/>
</dbReference>
<keyword evidence="6" id="KW-0804">Transcription</keyword>
<gene>
    <name evidence="10" type="primary">LOC101261848</name>
</gene>
<dbReference type="PANTHER" id="PTHR45801">
    <property type="entry name" value="OS07G0101800 PROTEIN"/>
    <property type="match status" value="1"/>
</dbReference>
<comment type="subcellular location">
    <subcellularLocation>
        <location evidence="1">Nucleus</location>
    </subcellularLocation>
</comment>
<dbReference type="GO" id="GO:0008270">
    <property type="term" value="F:zinc ion binding"/>
    <property type="evidence" value="ECO:0007669"/>
    <property type="project" value="UniProtKB-KW"/>
</dbReference>
<evidence type="ECO:0000313" key="11">
    <source>
        <dbReference type="Proteomes" id="UP000004994"/>
    </source>
</evidence>
<proteinExistence type="predicted"/>
<evidence type="ECO:0000256" key="3">
    <source>
        <dbReference type="ARBA" id="ARBA00022771"/>
    </source>
</evidence>
<evidence type="ECO:0000256" key="6">
    <source>
        <dbReference type="ARBA" id="ARBA00023163"/>
    </source>
</evidence>
<accession>A0A3Q7I017</accession>
<dbReference type="PANTHER" id="PTHR45801:SF94">
    <property type="entry name" value="ZINC FINGER PROTEIN 10"/>
    <property type="match status" value="1"/>
</dbReference>
<keyword evidence="11" id="KW-1185">Reference proteome</keyword>
<dbReference type="OMA" id="MEQERYW"/>
<keyword evidence="5" id="KW-0805">Transcription regulation</keyword>
<dbReference type="OrthoDB" id="1708403at2759"/>
<reference evidence="10" key="1">
    <citation type="journal article" date="2012" name="Nature">
        <title>The tomato genome sequence provides insights into fleshy fruit evolution.</title>
        <authorList>
            <consortium name="Tomato Genome Consortium"/>
        </authorList>
    </citation>
    <scope>NUCLEOTIDE SEQUENCE [LARGE SCALE GENOMIC DNA]</scope>
    <source>
        <strain evidence="10">cv. Heinz 1706</strain>
    </source>
</reference>
<dbReference type="GO" id="GO:0005634">
    <property type="term" value="C:nucleus"/>
    <property type="evidence" value="ECO:0007669"/>
    <property type="project" value="UniProtKB-SubCell"/>
</dbReference>
<dbReference type="SMR" id="A0A3Q7I017"/>
<organism evidence="10">
    <name type="scientific">Solanum lycopersicum</name>
    <name type="common">Tomato</name>
    <name type="synonym">Lycopersicon esculentum</name>
    <dbReference type="NCBI Taxonomy" id="4081"/>
    <lineage>
        <taxon>Eukaryota</taxon>
        <taxon>Viridiplantae</taxon>
        <taxon>Streptophyta</taxon>
        <taxon>Embryophyta</taxon>
        <taxon>Tracheophyta</taxon>
        <taxon>Spermatophyta</taxon>
        <taxon>Magnoliopsida</taxon>
        <taxon>eudicotyledons</taxon>
        <taxon>Gunneridae</taxon>
        <taxon>Pentapetalae</taxon>
        <taxon>asterids</taxon>
        <taxon>lamiids</taxon>
        <taxon>Solanales</taxon>
        <taxon>Solanaceae</taxon>
        <taxon>Solanoideae</taxon>
        <taxon>Solaneae</taxon>
        <taxon>Solanum</taxon>
        <taxon>Solanum subgen. Lycopersicon</taxon>
    </lineage>
</organism>
<evidence type="ECO:0000256" key="4">
    <source>
        <dbReference type="ARBA" id="ARBA00022833"/>
    </source>
</evidence>
<dbReference type="STRING" id="4081.A0A3Q7I017"/>
<dbReference type="SMART" id="SM00355">
    <property type="entry name" value="ZnF_C2H2"/>
    <property type="match status" value="1"/>
</dbReference>
<dbReference type="InterPro" id="IPR013087">
    <property type="entry name" value="Znf_C2H2_type"/>
</dbReference>
<keyword evidence="7" id="KW-0539">Nucleus</keyword>
<dbReference type="PaxDb" id="4081-Solyc09g011120.1.1"/>
<dbReference type="SUPFAM" id="SSF57667">
    <property type="entry name" value="beta-beta-alpha zinc fingers"/>
    <property type="match status" value="1"/>
</dbReference>
<name>A0A3Q7I017_SOLLC</name>
<keyword evidence="4" id="KW-0862">Zinc</keyword>
<evidence type="ECO:0000256" key="1">
    <source>
        <dbReference type="ARBA" id="ARBA00004123"/>
    </source>
</evidence>
<dbReference type="Gene3D" id="3.30.160.60">
    <property type="entry name" value="Classic Zinc Finger"/>
    <property type="match status" value="1"/>
</dbReference>
<dbReference type="Proteomes" id="UP000004994">
    <property type="component" value="Chromosome 9"/>
</dbReference>
<dbReference type="InParanoid" id="A0A3Q7I017"/>
<dbReference type="KEGG" id="sly:101261848"/>
<dbReference type="EnsemblPlants" id="Solyc09g011120.1.1">
    <property type="protein sequence ID" value="Solyc09g011120.1.1.1"/>
    <property type="gene ID" value="Solyc09g011120.1"/>
</dbReference>
<dbReference type="AlphaFoldDB" id="A0A3Q7I017"/>
<evidence type="ECO:0000256" key="8">
    <source>
        <dbReference type="PROSITE-ProRule" id="PRU00042"/>
    </source>
</evidence>
<dbReference type="Gramene" id="Solyc09g011120.1.1">
    <property type="protein sequence ID" value="Solyc09g011120.1.1.1"/>
    <property type="gene ID" value="Solyc09g011120.1"/>
</dbReference>
<evidence type="ECO:0000256" key="7">
    <source>
        <dbReference type="ARBA" id="ARBA00023242"/>
    </source>
</evidence>
<evidence type="ECO:0000256" key="5">
    <source>
        <dbReference type="ARBA" id="ARBA00023015"/>
    </source>
</evidence>
<keyword evidence="2" id="KW-0479">Metal-binding</keyword>
<reference evidence="10" key="2">
    <citation type="submission" date="2019-01" db="UniProtKB">
        <authorList>
            <consortium name="EnsemblPlants"/>
        </authorList>
    </citation>
    <scope>IDENTIFICATION</scope>
    <source>
        <strain evidence="10">cv. Heinz 1706</strain>
    </source>
</reference>
<evidence type="ECO:0000313" key="10">
    <source>
        <dbReference type="EnsemblPlants" id="Solyc09g011120.1.1.1"/>
    </source>
</evidence>
<keyword evidence="3 8" id="KW-0863">Zinc-finger</keyword>
<dbReference type="RefSeq" id="XP_019071045.1">
    <property type="nucleotide sequence ID" value="XM_019215500.3"/>
</dbReference>